<dbReference type="SUPFAM" id="SSF50814">
    <property type="entry name" value="Lipocalins"/>
    <property type="match status" value="1"/>
</dbReference>
<gene>
    <name evidence="1" type="primary">AVEN_118882_1</name>
    <name evidence="1" type="ORF">CDAR_44281</name>
</gene>
<reference evidence="1 2" key="1">
    <citation type="submission" date="2021-06" db="EMBL/GenBank/DDBJ databases">
        <title>Caerostris darwini draft genome.</title>
        <authorList>
            <person name="Kono N."/>
            <person name="Arakawa K."/>
        </authorList>
    </citation>
    <scope>NUCLEOTIDE SEQUENCE [LARGE SCALE GENOMIC DNA]</scope>
</reference>
<name>A0AAV4QM34_9ARAC</name>
<dbReference type="InterPro" id="IPR012674">
    <property type="entry name" value="Calycin"/>
</dbReference>
<dbReference type="AlphaFoldDB" id="A0AAV4QM34"/>
<comment type="caution">
    <text evidence="1">The sequence shown here is derived from an EMBL/GenBank/DDBJ whole genome shotgun (WGS) entry which is preliminary data.</text>
</comment>
<proteinExistence type="predicted"/>
<sequence>MPPTNGECTESFIEVYPPQIMDTWYVMMHTDSLTVAPMPDCLIVKFGRRMSFNSEIRIDIIYMKEDASEVSLPFLRGEVTVPGGEPFGVKMSLSPVFPKNIMISDFDEDNKCLAFWSCADLGSSTIQKGAWLMCQSPDLDQEVIVNMAEKIANASDIELSDFIWTEYETCL</sequence>
<evidence type="ECO:0000313" key="1">
    <source>
        <dbReference type="EMBL" id="GIY10327.1"/>
    </source>
</evidence>
<dbReference type="Proteomes" id="UP001054837">
    <property type="component" value="Unassembled WGS sequence"/>
</dbReference>
<dbReference type="Gene3D" id="2.40.128.20">
    <property type="match status" value="1"/>
</dbReference>
<organism evidence="1 2">
    <name type="scientific">Caerostris darwini</name>
    <dbReference type="NCBI Taxonomy" id="1538125"/>
    <lineage>
        <taxon>Eukaryota</taxon>
        <taxon>Metazoa</taxon>
        <taxon>Ecdysozoa</taxon>
        <taxon>Arthropoda</taxon>
        <taxon>Chelicerata</taxon>
        <taxon>Arachnida</taxon>
        <taxon>Araneae</taxon>
        <taxon>Araneomorphae</taxon>
        <taxon>Entelegynae</taxon>
        <taxon>Araneoidea</taxon>
        <taxon>Araneidae</taxon>
        <taxon>Caerostris</taxon>
    </lineage>
</organism>
<dbReference type="EMBL" id="BPLQ01004737">
    <property type="protein sequence ID" value="GIY10327.1"/>
    <property type="molecule type" value="Genomic_DNA"/>
</dbReference>
<protein>
    <submittedName>
        <fullName evidence="1">Uncharacterized protein</fullName>
    </submittedName>
</protein>
<keyword evidence="2" id="KW-1185">Reference proteome</keyword>
<accession>A0AAV4QM34</accession>
<evidence type="ECO:0000313" key="2">
    <source>
        <dbReference type="Proteomes" id="UP001054837"/>
    </source>
</evidence>